<feature type="compositionally biased region" description="Basic residues" evidence="1">
    <location>
        <begin position="1"/>
        <end position="20"/>
    </location>
</feature>
<proteinExistence type="predicted"/>
<accession>A0A4U6D970</accession>
<reference evidence="2 3" key="1">
    <citation type="submission" date="2019-05" db="EMBL/GenBank/DDBJ databases">
        <title>Dyadobacter AR-3-8 sp. nov., isolated from arctic soil.</title>
        <authorList>
            <person name="Chaudhary D.K."/>
        </authorList>
    </citation>
    <scope>NUCLEOTIDE SEQUENCE [LARGE SCALE GENOMIC DNA]</scope>
    <source>
        <strain evidence="2 3">AR-3-8</strain>
    </source>
</reference>
<comment type="caution">
    <text evidence="2">The sequence shown here is derived from an EMBL/GenBank/DDBJ whole genome shotgun (WGS) entry which is preliminary data.</text>
</comment>
<evidence type="ECO:0000313" key="2">
    <source>
        <dbReference type="EMBL" id="TKT94062.1"/>
    </source>
</evidence>
<dbReference type="OrthoDB" id="9789139at2"/>
<name>A0A4U6D970_9BACT</name>
<protein>
    <submittedName>
        <fullName evidence="2">DGQHR domain-containing protein</fullName>
    </submittedName>
</protein>
<sequence length="602" mass="70187">MAKKSSRTVKAKSLKAKTKKSSPAVLTDQQKEQNLQEREIRSLMLNMGFSRVSRVDGKEFIYDGRTSELDDIFYYENVIVLTEYTISKSVSSHLINKKIIYDKITDDPYSFIQFLLEHSQFKEFKEDITTNLLSKYSLRQLQVKVIYVSKYQVADEHKGLIQNIKYFDYPIFKYFEKVAKIIKKTAKYEFFDFLEISFSKIGNNINSTSTGASEDFSGHILPEEHSSFEEGYKLVSFYIDAQSLLKRAFVLRNEGWRDSSNVGHYQRMLNPKKMRSMRKYLHEEQRVFINNIIVTIPIDNIKLIDRDGKELIVDEKGLIKNSEETKVQPALIKIENKSNIIGIIDGQHRSYSYYEGDDAYEATISKLRKIQNLLITGILYPKNENQDKRLKFEAKLFLEINANQAGAPTHLKQEIESLLHPFSIISISKYIISQLNLGGPLGSYFEQYSYESSKIKTSSIISFGLRPLIKLDGNDSIYKIWNNPGKGELKTKIENFDLLQEYKNFCVSEIRNIFIAFKENISKQKWSIDKTNDDAILNVTTINGMINCLRLLIKNERNGDITFYNLKLKEIDNFDFKKYKSSQYRQMGQDLFDEYFYDPNQM</sequence>
<organism evidence="2 3">
    <name type="scientific">Dyadobacter frigoris</name>
    <dbReference type="NCBI Taxonomy" id="2576211"/>
    <lineage>
        <taxon>Bacteria</taxon>
        <taxon>Pseudomonadati</taxon>
        <taxon>Bacteroidota</taxon>
        <taxon>Cytophagia</taxon>
        <taxon>Cytophagales</taxon>
        <taxon>Spirosomataceae</taxon>
        <taxon>Dyadobacter</taxon>
    </lineage>
</organism>
<dbReference type="RefSeq" id="WP_137338351.1">
    <property type="nucleotide sequence ID" value="NZ_SZVO01000001.1"/>
</dbReference>
<keyword evidence="3" id="KW-1185">Reference proteome</keyword>
<dbReference type="EMBL" id="SZVO01000001">
    <property type="protein sequence ID" value="TKT94062.1"/>
    <property type="molecule type" value="Genomic_DNA"/>
</dbReference>
<evidence type="ECO:0000256" key="1">
    <source>
        <dbReference type="SAM" id="MobiDB-lite"/>
    </source>
</evidence>
<dbReference type="AlphaFoldDB" id="A0A4U6D970"/>
<dbReference type="Proteomes" id="UP000304900">
    <property type="component" value="Unassembled WGS sequence"/>
</dbReference>
<dbReference type="InterPro" id="IPR017601">
    <property type="entry name" value="DGQHR-contain_dom"/>
</dbReference>
<dbReference type="NCBIfam" id="TIGR03187">
    <property type="entry name" value="DGQHR"/>
    <property type="match status" value="1"/>
</dbReference>
<evidence type="ECO:0000313" key="3">
    <source>
        <dbReference type="Proteomes" id="UP000304900"/>
    </source>
</evidence>
<feature type="region of interest" description="Disordered" evidence="1">
    <location>
        <begin position="1"/>
        <end position="33"/>
    </location>
</feature>
<gene>
    <name evidence="2" type="ORF">FDK13_02300</name>
</gene>